<evidence type="ECO:0000313" key="3">
    <source>
        <dbReference type="Proteomes" id="UP000593564"/>
    </source>
</evidence>
<protein>
    <submittedName>
        <fullName evidence="2">Uncharacterized protein</fullName>
    </submittedName>
</protein>
<feature type="region of interest" description="Disordered" evidence="1">
    <location>
        <begin position="1"/>
        <end position="28"/>
    </location>
</feature>
<dbReference type="Proteomes" id="UP000593564">
    <property type="component" value="Unassembled WGS sequence"/>
</dbReference>
<reference evidence="3" key="1">
    <citation type="journal article" date="2020" name="Nat. Commun.">
        <title>Genome assembly of wild tea tree DASZ reveals pedigree and selection history of tea varieties.</title>
        <authorList>
            <person name="Zhang W."/>
            <person name="Zhang Y."/>
            <person name="Qiu H."/>
            <person name="Guo Y."/>
            <person name="Wan H."/>
            <person name="Zhang X."/>
            <person name="Scossa F."/>
            <person name="Alseekh S."/>
            <person name="Zhang Q."/>
            <person name="Wang P."/>
            <person name="Xu L."/>
            <person name="Schmidt M.H."/>
            <person name="Jia X."/>
            <person name="Li D."/>
            <person name="Zhu A."/>
            <person name="Guo F."/>
            <person name="Chen W."/>
            <person name="Ni D."/>
            <person name="Usadel B."/>
            <person name="Fernie A.R."/>
            <person name="Wen W."/>
        </authorList>
    </citation>
    <scope>NUCLEOTIDE SEQUENCE [LARGE SCALE GENOMIC DNA]</scope>
    <source>
        <strain evidence="3">cv. G240</strain>
    </source>
</reference>
<keyword evidence="3" id="KW-1185">Reference proteome</keyword>
<gene>
    <name evidence="2" type="ORF">HYC85_010289</name>
</gene>
<dbReference type="EMBL" id="JACBKZ010000004">
    <property type="protein sequence ID" value="KAF5952345.1"/>
    <property type="molecule type" value="Genomic_DNA"/>
</dbReference>
<comment type="caution">
    <text evidence="2">The sequence shown here is derived from an EMBL/GenBank/DDBJ whole genome shotgun (WGS) entry which is preliminary data.</text>
</comment>
<dbReference type="AlphaFoldDB" id="A0A7J7HIF4"/>
<reference evidence="2 3" key="2">
    <citation type="submission" date="2020-07" db="EMBL/GenBank/DDBJ databases">
        <title>Genome assembly of wild tea tree DASZ reveals pedigree and selection history of tea varieties.</title>
        <authorList>
            <person name="Zhang W."/>
        </authorList>
    </citation>
    <scope>NUCLEOTIDE SEQUENCE [LARGE SCALE GENOMIC DNA]</scope>
    <source>
        <strain evidence="3">cv. G240</strain>
        <tissue evidence="2">Leaf</tissue>
    </source>
</reference>
<sequence length="50" mass="6058">MKMRKKMCMKMNVRERERERERERVGKDDEKWKGAREVVVEDCSGLMAVL</sequence>
<accession>A0A7J7HIF4</accession>
<evidence type="ECO:0000256" key="1">
    <source>
        <dbReference type="SAM" id="MobiDB-lite"/>
    </source>
</evidence>
<name>A0A7J7HIF4_CAMSI</name>
<organism evidence="2 3">
    <name type="scientific">Camellia sinensis</name>
    <name type="common">Tea plant</name>
    <name type="synonym">Thea sinensis</name>
    <dbReference type="NCBI Taxonomy" id="4442"/>
    <lineage>
        <taxon>Eukaryota</taxon>
        <taxon>Viridiplantae</taxon>
        <taxon>Streptophyta</taxon>
        <taxon>Embryophyta</taxon>
        <taxon>Tracheophyta</taxon>
        <taxon>Spermatophyta</taxon>
        <taxon>Magnoliopsida</taxon>
        <taxon>eudicotyledons</taxon>
        <taxon>Gunneridae</taxon>
        <taxon>Pentapetalae</taxon>
        <taxon>asterids</taxon>
        <taxon>Ericales</taxon>
        <taxon>Theaceae</taxon>
        <taxon>Camellia</taxon>
    </lineage>
</organism>
<proteinExistence type="predicted"/>
<evidence type="ECO:0000313" key="2">
    <source>
        <dbReference type="EMBL" id="KAF5952345.1"/>
    </source>
</evidence>
<feature type="compositionally biased region" description="Basic and acidic residues" evidence="1">
    <location>
        <begin position="12"/>
        <end position="28"/>
    </location>
</feature>